<reference evidence="7" key="1">
    <citation type="submission" date="2021-03" db="EMBL/GenBank/DDBJ databases">
        <title>Revisited historic fungal species revealed as producer of novel bioactive compounds through whole genome sequencing and comparative genomics.</title>
        <authorList>
            <person name="Vignolle G.A."/>
            <person name="Hochenegger N."/>
            <person name="Mach R.L."/>
            <person name="Mach-Aigner A.R."/>
            <person name="Javad Rahimi M."/>
            <person name="Salim K.A."/>
            <person name="Chan C.M."/>
            <person name="Lim L.B.L."/>
            <person name="Cai F."/>
            <person name="Druzhinina I.S."/>
            <person name="U'Ren J.M."/>
            <person name="Derntl C."/>
        </authorList>
    </citation>
    <scope>NUCLEOTIDE SEQUENCE</scope>
    <source>
        <strain evidence="7">TUCIM 5799</strain>
    </source>
</reference>
<dbReference type="InterPro" id="IPR051694">
    <property type="entry name" value="Immunoregulatory_rcpt-like"/>
</dbReference>
<keyword evidence="8" id="KW-1185">Reference proteome</keyword>
<evidence type="ECO:0000256" key="4">
    <source>
        <dbReference type="ARBA" id="ARBA00023136"/>
    </source>
</evidence>
<dbReference type="GO" id="GO:0016020">
    <property type="term" value="C:membrane"/>
    <property type="evidence" value="ECO:0007669"/>
    <property type="project" value="UniProtKB-SubCell"/>
</dbReference>
<evidence type="ECO:0000256" key="5">
    <source>
        <dbReference type="SAM" id="MobiDB-lite"/>
    </source>
</evidence>
<dbReference type="EMBL" id="JAFIMR010000004">
    <property type="protein sequence ID" value="KAI1879296.1"/>
    <property type="molecule type" value="Genomic_DNA"/>
</dbReference>
<dbReference type="PANTHER" id="PTHR15549:SF33">
    <property type="entry name" value="MEMBRANE PROTEIN WSC4, PUTATIVE (AFU_ORTHOLOGUE AFUA_5G09020)-RELATED"/>
    <property type="match status" value="1"/>
</dbReference>
<gene>
    <name evidence="7" type="ORF">JX265_002250</name>
</gene>
<dbReference type="AlphaFoldDB" id="A0A9Q0AUL3"/>
<evidence type="ECO:0000256" key="6">
    <source>
        <dbReference type="SAM" id="Phobius"/>
    </source>
</evidence>
<evidence type="ECO:0000313" key="7">
    <source>
        <dbReference type="EMBL" id="KAI1879296.1"/>
    </source>
</evidence>
<proteinExistence type="predicted"/>
<feature type="region of interest" description="Disordered" evidence="5">
    <location>
        <begin position="224"/>
        <end position="357"/>
    </location>
</feature>
<dbReference type="Proteomes" id="UP000829685">
    <property type="component" value="Unassembled WGS sequence"/>
</dbReference>
<feature type="compositionally biased region" description="Polar residues" evidence="5">
    <location>
        <begin position="298"/>
        <end position="314"/>
    </location>
</feature>
<evidence type="ECO:0000256" key="1">
    <source>
        <dbReference type="ARBA" id="ARBA00004167"/>
    </source>
</evidence>
<keyword evidence="2 6" id="KW-0812">Transmembrane</keyword>
<accession>A0A9Q0AUL3</accession>
<dbReference type="PANTHER" id="PTHR15549">
    <property type="entry name" value="PAIRED IMMUNOGLOBULIN-LIKE TYPE 2 RECEPTOR"/>
    <property type="match status" value="1"/>
</dbReference>
<feature type="transmembrane region" description="Helical" evidence="6">
    <location>
        <begin position="194"/>
        <end position="217"/>
    </location>
</feature>
<comment type="caution">
    <text evidence="7">The sequence shown here is derived from an EMBL/GenBank/DDBJ whole genome shotgun (WGS) entry which is preliminary data.</text>
</comment>
<organism evidence="7 8">
    <name type="scientific">Neoarthrinium moseri</name>
    <dbReference type="NCBI Taxonomy" id="1658444"/>
    <lineage>
        <taxon>Eukaryota</taxon>
        <taxon>Fungi</taxon>
        <taxon>Dikarya</taxon>
        <taxon>Ascomycota</taxon>
        <taxon>Pezizomycotina</taxon>
        <taxon>Sordariomycetes</taxon>
        <taxon>Xylariomycetidae</taxon>
        <taxon>Amphisphaeriales</taxon>
        <taxon>Apiosporaceae</taxon>
        <taxon>Neoarthrinium</taxon>
    </lineage>
</organism>
<comment type="subcellular location">
    <subcellularLocation>
        <location evidence="1">Membrane</location>
        <topology evidence="1">Single-pass membrane protein</topology>
    </subcellularLocation>
</comment>
<dbReference type="Gene3D" id="1.20.5.510">
    <property type="entry name" value="Single helix bin"/>
    <property type="match status" value="1"/>
</dbReference>
<evidence type="ECO:0000256" key="3">
    <source>
        <dbReference type="ARBA" id="ARBA00022989"/>
    </source>
</evidence>
<dbReference type="GO" id="GO:0071944">
    <property type="term" value="C:cell periphery"/>
    <property type="evidence" value="ECO:0007669"/>
    <property type="project" value="UniProtKB-ARBA"/>
</dbReference>
<keyword evidence="4 6" id="KW-0472">Membrane</keyword>
<protein>
    <submittedName>
        <fullName evidence="7">Uncharacterized protein</fullName>
    </submittedName>
</protein>
<evidence type="ECO:0000256" key="2">
    <source>
        <dbReference type="ARBA" id="ARBA00022692"/>
    </source>
</evidence>
<name>A0A9Q0AUL3_9PEZI</name>
<keyword evidence="3 6" id="KW-1133">Transmembrane helix</keyword>
<sequence length="357" mass="36764">MMAPRAPETTTAPFHPRWAGMGMDRLFERAGPVGTNTCGYISGTSSYYALTCDDIYTCTNSGSYRGCCSSSACSASTNFYTACYDATAAECSATSLGSNSICCNIATEYPYCVTYLWSTSVSPGQLFTEFNCDRSAFSGQYFLAATSPSTTSTSSATTRSGTSASVTISSSAAAVVTPDSSSSSSSGSSTNTGAIAGGVVGGVVVLALIGLGVWFLLRKKKSVDNDNTSPPTQPQPDMAQSAGYPSPPPPGTPGYDPRFSFAAAHSQMSPTTPGYPSPQGTPSPYYDPQLGGYYGAQKSEQGHNASFMYAQSTGGQAGKDMPGHDGSIAAGPAVPHHYAEMDGQNPVGTIGNRAELS</sequence>
<evidence type="ECO:0000313" key="8">
    <source>
        <dbReference type="Proteomes" id="UP000829685"/>
    </source>
</evidence>